<feature type="region of interest" description="Disordered" evidence="1">
    <location>
        <begin position="110"/>
        <end position="134"/>
    </location>
</feature>
<dbReference type="EMBL" id="QPFP01000076">
    <property type="protein sequence ID" value="TEB23585.1"/>
    <property type="molecule type" value="Genomic_DNA"/>
</dbReference>
<comment type="caution">
    <text evidence="2">The sequence shown here is derived from an EMBL/GenBank/DDBJ whole genome shotgun (WGS) entry which is preliminary data.</text>
</comment>
<proteinExistence type="predicted"/>
<organism evidence="2 3">
    <name type="scientific">Coprinellus micaceus</name>
    <name type="common">Glistening ink-cap mushroom</name>
    <name type="synonym">Coprinus micaceus</name>
    <dbReference type="NCBI Taxonomy" id="71717"/>
    <lineage>
        <taxon>Eukaryota</taxon>
        <taxon>Fungi</taxon>
        <taxon>Dikarya</taxon>
        <taxon>Basidiomycota</taxon>
        <taxon>Agaricomycotina</taxon>
        <taxon>Agaricomycetes</taxon>
        <taxon>Agaricomycetidae</taxon>
        <taxon>Agaricales</taxon>
        <taxon>Agaricineae</taxon>
        <taxon>Psathyrellaceae</taxon>
        <taxon>Coprinellus</taxon>
    </lineage>
</organism>
<feature type="region of interest" description="Disordered" evidence="1">
    <location>
        <begin position="642"/>
        <end position="671"/>
    </location>
</feature>
<keyword evidence="3" id="KW-1185">Reference proteome</keyword>
<evidence type="ECO:0000313" key="2">
    <source>
        <dbReference type="EMBL" id="TEB23585.1"/>
    </source>
</evidence>
<evidence type="ECO:0000256" key="1">
    <source>
        <dbReference type="SAM" id="MobiDB-lite"/>
    </source>
</evidence>
<dbReference type="Proteomes" id="UP000298030">
    <property type="component" value="Unassembled WGS sequence"/>
</dbReference>
<evidence type="ECO:0000313" key="3">
    <source>
        <dbReference type="Proteomes" id="UP000298030"/>
    </source>
</evidence>
<dbReference type="OrthoDB" id="2687259at2759"/>
<dbReference type="AlphaFoldDB" id="A0A4Y7SP10"/>
<sequence>HPAPLPQALGRGQRIRAPPQKYRDFATTSAIPFDIPMFGQAVITPPHSPSPGASPVPLSLPSQQRQGILEISQWRKSRPNGFGLYKLYWSLEERPHDPDLFLSNLDLDQEDDQEDGQVSQDVLPSRSSSESLQGERLNPYYPFPNWTAKLWAEDGASWKAASVTVDVPFNSASASPGPKPFTFENFRFRPLVPIILSKLQDKSAMEHFHVVPSEIWWDRGRGRDHVRVHGELYHSNAFLDAYREVQTLSPAKQEDHLPRFVVALMFASDETHLTSFGDAQLWPAYMHFGNDSKYRRAKTSLKLFEEVAFFQKLPDSFVDWYLQRSEKKTIPDELLRHVRRELFQAQWDVLLDDEFLRAYEHGLAVDCGDGVRRRFYPRILTYGADYPERMKVVGVRSMGEFPCARCLVSVADIPQMGTATDHDIRVSRRRVDDNIRKNAIHQARGLIYGKNYAVDADKVEDLLKPTSLVPSKNAFSERLSSHGLDVYDIPAVDILHEVEIGVWKSLFIHLLRLLEAIPGTGQGSVLNSRFRQIPAFGRDTIRRFRHDVSAMKQLGARDFEDLLQCAPAAFEGLFPPGHDDRVQDLLFTLALWHALAKLRMHTDSSLELLDSWTSLLGEAARTFVKLTCSQFRTQELKSEYEARKRKEARASRKGAGTQEGGKQLRGPGDGLPREGKYLLSSLSPRPIPGPLLLEYLGPMVRTIAELCLSFAVILNTTIHFPGRKARGWSLSTPKYHSLGDVVSYIKRNGTTDSYSTQLSERYHRFPKSRYRRTNKKGVSRQISRIQTRQARIKRLRNQIYPSPDEGPPLQVGMGNTGYFVGKSQNQPVNISHFLRLNGHDPAVENFLVKLKVHLFPRIVAALIREVSLNPENYPDRCSEMLAALSSEPSERDIDSIYFHSDTMYRHNVLQVQYTTYDCRPDFDTINPNTSRKDFMCHSLPAQELSSRPEASGPQPGGSSRYVYGRVLGIFHANVVYGGSGSLDYRRRRFDFLWVRWYTPLSDEEGGSSLRLDRLKLAPMSESDSWGFLDPSEILRGAHIIPRFAKGKAHEKVSSQGRIFSKAAQEQLDWEEYYINRFVDRDMAMRFHGEMAVGHIH</sequence>
<feature type="non-terminal residue" evidence="2">
    <location>
        <position position="1"/>
    </location>
</feature>
<reference evidence="2 3" key="1">
    <citation type="journal article" date="2019" name="Nat. Ecol. Evol.">
        <title>Megaphylogeny resolves global patterns of mushroom evolution.</title>
        <authorList>
            <person name="Varga T."/>
            <person name="Krizsan K."/>
            <person name="Foldi C."/>
            <person name="Dima B."/>
            <person name="Sanchez-Garcia M."/>
            <person name="Sanchez-Ramirez S."/>
            <person name="Szollosi G.J."/>
            <person name="Szarkandi J.G."/>
            <person name="Papp V."/>
            <person name="Albert L."/>
            <person name="Andreopoulos W."/>
            <person name="Angelini C."/>
            <person name="Antonin V."/>
            <person name="Barry K.W."/>
            <person name="Bougher N.L."/>
            <person name="Buchanan P."/>
            <person name="Buyck B."/>
            <person name="Bense V."/>
            <person name="Catcheside P."/>
            <person name="Chovatia M."/>
            <person name="Cooper J."/>
            <person name="Damon W."/>
            <person name="Desjardin D."/>
            <person name="Finy P."/>
            <person name="Geml J."/>
            <person name="Haridas S."/>
            <person name="Hughes K."/>
            <person name="Justo A."/>
            <person name="Karasinski D."/>
            <person name="Kautmanova I."/>
            <person name="Kiss B."/>
            <person name="Kocsube S."/>
            <person name="Kotiranta H."/>
            <person name="LaButti K.M."/>
            <person name="Lechner B.E."/>
            <person name="Liimatainen K."/>
            <person name="Lipzen A."/>
            <person name="Lukacs Z."/>
            <person name="Mihaltcheva S."/>
            <person name="Morgado L.N."/>
            <person name="Niskanen T."/>
            <person name="Noordeloos M.E."/>
            <person name="Ohm R.A."/>
            <person name="Ortiz-Santana B."/>
            <person name="Ovrebo C."/>
            <person name="Racz N."/>
            <person name="Riley R."/>
            <person name="Savchenko A."/>
            <person name="Shiryaev A."/>
            <person name="Soop K."/>
            <person name="Spirin V."/>
            <person name="Szebenyi C."/>
            <person name="Tomsovsky M."/>
            <person name="Tulloss R.E."/>
            <person name="Uehling J."/>
            <person name="Grigoriev I.V."/>
            <person name="Vagvolgyi C."/>
            <person name="Papp T."/>
            <person name="Martin F.M."/>
            <person name="Miettinen O."/>
            <person name="Hibbett D.S."/>
            <person name="Nagy L.G."/>
        </authorList>
    </citation>
    <scope>NUCLEOTIDE SEQUENCE [LARGE SCALE GENOMIC DNA]</scope>
    <source>
        <strain evidence="2 3">FP101781</strain>
    </source>
</reference>
<dbReference type="Pfam" id="PF18759">
    <property type="entry name" value="Plavaka"/>
    <property type="match status" value="1"/>
</dbReference>
<accession>A0A4Y7SP10</accession>
<gene>
    <name evidence="2" type="ORF">FA13DRAFT_1571092</name>
</gene>
<feature type="non-terminal residue" evidence="2">
    <location>
        <position position="1096"/>
    </location>
</feature>
<name>A0A4Y7SP10_COPMI</name>
<protein>
    <submittedName>
        <fullName evidence="2">Uncharacterized protein</fullName>
    </submittedName>
</protein>
<dbReference type="STRING" id="71717.A0A4Y7SP10"/>
<dbReference type="InterPro" id="IPR041078">
    <property type="entry name" value="Plavaka"/>
</dbReference>
<feature type="compositionally biased region" description="Polar residues" evidence="1">
    <location>
        <begin position="116"/>
        <end position="132"/>
    </location>
</feature>